<reference evidence="2 3" key="1">
    <citation type="journal article" date="2014" name="BMC Genomics">
        <title>Adaptive genomic structural variation in the grape powdery mildew pathogen, Erysiphe necator.</title>
        <authorList>
            <person name="Jones L."/>
            <person name="Riaz S."/>
            <person name="Morales-Cruz A."/>
            <person name="Amrine K.C."/>
            <person name="McGuire B."/>
            <person name="Gubler W.D."/>
            <person name="Walker M.A."/>
            <person name="Cantu D."/>
        </authorList>
    </citation>
    <scope>NUCLEOTIDE SEQUENCE [LARGE SCALE GENOMIC DNA]</scope>
    <source>
        <strain evidence="3">c</strain>
    </source>
</reference>
<accession>A0A0B1P940</accession>
<evidence type="ECO:0000313" key="2">
    <source>
        <dbReference type="EMBL" id="KHJ33476.1"/>
    </source>
</evidence>
<dbReference type="InterPro" id="IPR040144">
    <property type="entry name" value="RAP1GDS1"/>
</dbReference>
<dbReference type="Gene3D" id="1.25.10.10">
    <property type="entry name" value="Leucine-rich Repeat Variant"/>
    <property type="match status" value="1"/>
</dbReference>
<protein>
    <submittedName>
        <fullName evidence="2">Putative gtp binding protein</fullName>
    </submittedName>
</protein>
<dbReference type="STRING" id="52586.A0A0B1P940"/>
<comment type="caution">
    <text evidence="2">The sequence shown here is derived from an EMBL/GenBank/DDBJ whole genome shotgun (WGS) entry which is preliminary data.</text>
</comment>
<name>A0A0B1P940_UNCNE</name>
<feature type="region of interest" description="Disordered" evidence="1">
    <location>
        <begin position="1"/>
        <end position="20"/>
    </location>
</feature>
<evidence type="ECO:0000313" key="3">
    <source>
        <dbReference type="Proteomes" id="UP000030854"/>
    </source>
</evidence>
<dbReference type="InterPro" id="IPR016024">
    <property type="entry name" value="ARM-type_fold"/>
</dbReference>
<dbReference type="SUPFAM" id="SSF48371">
    <property type="entry name" value="ARM repeat"/>
    <property type="match status" value="1"/>
</dbReference>
<evidence type="ECO:0000256" key="1">
    <source>
        <dbReference type="SAM" id="MobiDB-lite"/>
    </source>
</evidence>
<gene>
    <name evidence="2" type="ORF">EV44_g1011</name>
</gene>
<sequence>MLHPYESDSKILHRTPSESHDEWISRITAHPLEEYERETAELLSDTQVKEIVDEVQNIFSQETNEKKDDLGTDSETAKINDQERRSIKLTKILPILAQLWWLNPERLDITTELLANGSRETIWRIPLGDSGVLEFFLQIFSRHELRSSLKIHVLRLIGNSCADTDENRSRIAASSDYFLAITKQLKFPSMLPYALPVLYNICVDYVPNQELASKSFLTRELGILIKNPTFDKSLPTFEYVCRIMTLLMSQPSEVNFAPDYTVSILFRTLADNKSPVDIDNFITLTKIAICYLQHEKFQKAFICADGSLDDIITVLVDSYTRYDIQPDTAENDDFKALTNLRTSLNQALSDISALPEFTQACPISSHFSKTLQQWLVAPCPKLQLQLCSCFMLGNLARCDETCIEFVQTLQLHKPLITIASKETSSQILHATLCFLKNLAIPLKNKNSIGEERFFHMLCRILTLDNIPQVQFSAASLARQLTIGTYENVYRLLHEKSTGSTATTFSLLCNLFITANDEPIKMEIARLTTSICRVLHSHTGASQNLIESTRAQFFQMYSDTSSHLKYVVSQSKWPVVRSEGWFVLALISRFAEGAKFVNQILQDPEFSELLTQLLVGDIIVSTSSNSTASLSTLLSEESAVSDTLDVRPEPVKPHFKADEMARIDKENALVLVSEILKNVSKDIPVPQCMKLKELLNCGGKYLMDKSKKTKSYNIL</sequence>
<dbReference type="AlphaFoldDB" id="A0A0B1P940"/>
<dbReference type="GO" id="GO:0005085">
    <property type="term" value="F:guanyl-nucleotide exchange factor activity"/>
    <property type="evidence" value="ECO:0007669"/>
    <property type="project" value="InterPro"/>
</dbReference>
<dbReference type="HOGENOM" id="CLU_026731_0_0_1"/>
<dbReference type="InterPro" id="IPR011989">
    <property type="entry name" value="ARM-like"/>
</dbReference>
<keyword evidence="3" id="KW-1185">Reference proteome</keyword>
<dbReference type="Proteomes" id="UP000030854">
    <property type="component" value="Unassembled WGS sequence"/>
</dbReference>
<dbReference type="OMA" id="WRLPYGD"/>
<proteinExistence type="predicted"/>
<dbReference type="EMBL" id="JNVN01001412">
    <property type="protein sequence ID" value="KHJ33476.1"/>
    <property type="molecule type" value="Genomic_DNA"/>
</dbReference>
<dbReference type="PANTHER" id="PTHR10957">
    <property type="entry name" value="RAP1 GTPASE-GDP DISSOCIATION STIMULATOR 1"/>
    <property type="match status" value="1"/>
</dbReference>
<organism evidence="2 3">
    <name type="scientific">Uncinula necator</name>
    <name type="common">Grape powdery mildew</name>
    <dbReference type="NCBI Taxonomy" id="52586"/>
    <lineage>
        <taxon>Eukaryota</taxon>
        <taxon>Fungi</taxon>
        <taxon>Dikarya</taxon>
        <taxon>Ascomycota</taxon>
        <taxon>Pezizomycotina</taxon>
        <taxon>Leotiomycetes</taxon>
        <taxon>Erysiphales</taxon>
        <taxon>Erysiphaceae</taxon>
        <taxon>Erysiphe</taxon>
    </lineage>
</organism>